<dbReference type="CDD" id="cd03112">
    <property type="entry name" value="CobW-like"/>
    <property type="match status" value="1"/>
</dbReference>
<name>A0ABT0DR14_9HYPH</name>
<evidence type="ECO:0000259" key="7">
    <source>
        <dbReference type="SMART" id="SM00833"/>
    </source>
</evidence>
<evidence type="ECO:0000256" key="4">
    <source>
        <dbReference type="ARBA" id="ARBA00034320"/>
    </source>
</evidence>
<accession>A0ABT0DR14</accession>
<evidence type="ECO:0000313" key="9">
    <source>
        <dbReference type="Proteomes" id="UP001202867"/>
    </source>
</evidence>
<evidence type="ECO:0000256" key="3">
    <source>
        <dbReference type="ARBA" id="ARBA00023186"/>
    </source>
</evidence>
<proteinExistence type="inferred from homology"/>
<keyword evidence="9" id="KW-1185">Reference proteome</keyword>
<dbReference type="InterPro" id="IPR027417">
    <property type="entry name" value="P-loop_NTPase"/>
</dbReference>
<dbReference type="InterPro" id="IPR011629">
    <property type="entry name" value="CobW-like_C"/>
</dbReference>
<evidence type="ECO:0000256" key="2">
    <source>
        <dbReference type="ARBA" id="ARBA00022801"/>
    </source>
</evidence>
<dbReference type="PANTHER" id="PTHR13748">
    <property type="entry name" value="COBW-RELATED"/>
    <property type="match status" value="1"/>
</dbReference>
<dbReference type="SMART" id="SM00833">
    <property type="entry name" value="CobW_C"/>
    <property type="match status" value="1"/>
</dbReference>
<reference evidence="9" key="2">
    <citation type="submission" date="2023-07" db="EMBL/GenBank/DDBJ databases">
        <title>Ancylobacter moscoviensis sp. nov., facultatively methylotrophic bacteria from activated sludge and the reclassification of Starkeya novella (Starkey 1934) Kelly et al. 2000 as Ancylobacter novellus comb. nov., Starkeya koreensis Im et al. 2006 as Ancylobacter koreensis comb.nov., Angulomicrobium tetraedrale Vasil'eva et al. 1986 as Ancylobacter tetraedralis comb. nov., Angulomicrobium amanitiforme Fritz et al. 2004 as Ancylobacter amanitiformis comb. nov. and Methylorhabdus multivorans Doronina et al. 1996 as Ancylobacter multivorans comb. nov. and emended description of the genus Ancylobacter.</title>
        <authorList>
            <person name="Doronina N."/>
            <person name="Chemodurova A."/>
            <person name="Grouzdev D."/>
            <person name="Koziaeva V."/>
            <person name="Shi W."/>
            <person name="Wu L."/>
            <person name="Kaparullina E."/>
        </authorList>
    </citation>
    <scope>NUCLEOTIDE SEQUENCE [LARGE SCALE GENOMIC DNA]</scope>
    <source>
        <strain evidence="9">Jip08</strain>
    </source>
</reference>
<comment type="caution">
    <text evidence="8">The sequence shown here is derived from an EMBL/GenBank/DDBJ whole genome shotgun (WGS) entry which is preliminary data.</text>
</comment>
<dbReference type="InterPro" id="IPR003495">
    <property type="entry name" value="CobW/HypB/UreG_nucleotide-bd"/>
</dbReference>
<dbReference type="Gene3D" id="3.30.1220.10">
    <property type="entry name" value="CobW-like, C-terminal domain"/>
    <property type="match status" value="1"/>
</dbReference>
<dbReference type="Gene3D" id="3.40.50.300">
    <property type="entry name" value="P-loop containing nucleotide triphosphate hydrolases"/>
    <property type="match status" value="1"/>
</dbReference>
<dbReference type="SUPFAM" id="SSF52540">
    <property type="entry name" value="P-loop containing nucleoside triphosphate hydrolases"/>
    <property type="match status" value="1"/>
</dbReference>
<organism evidence="8 9">
    <name type="scientific">Ancylobacter koreensis</name>
    <dbReference type="NCBI Taxonomy" id="266121"/>
    <lineage>
        <taxon>Bacteria</taxon>
        <taxon>Pseudomonadati</taxon>
        <taxon>Pseudomonadota</taxon>
        <taxon>Alphaproteobacteria</taxon>
        <taxon>Hyphomicrobiales</taxon>
        <taxon>Xanthobacteraceae</taxon>
        <taxon>Ancylobacter</taxon>
    </lineage>
</organism>
<keyword evidence="1" id="KW-0547">Nucleotide-binding</keyword>
<comment type="function">
    <text evidence="5">Zinc chaperone that directly transfers zinc cofactor to target proteins, thereby activating them. Zinc is transferred from the CXCC motif in the GTPase domain to the zinc binding site in target proteins in a process requiring GTP hydrolysis.</text>
</comment>
<reference evidence="8 9" key="1">
    <citation type="submission" date="2022-04" db="EMBL/GenBank/DDBJ databases">
        <authorList>
            <person name="Grouzdev D.S."/>
            <person name="Pantiukh K.S."/>
            <person name="Krutkina M.S."/>
        </authorList>
    </citation>
    <scope>NUCLEOTIDE SEQUENCE [LARGE SCALE GENOMIC DNA]</scope>
    <source>
        <strain evidence="8 9">Jip08</strain>
    </source>
</reference>
<keyword evidence="2" id="KW-0378">Hydrolase</keyword>
<dbReference type="Proteomes" id="UP001202867">
    <property type="component" value="Unassembled WGS sequence"/>
</dbReference>
<evidence type="ECO:0000256" key="6">
    <source>
        <dbReference type="ARBA" id="ARBA00049117"/>
    </source>
</evidence>
<dbReference type="EMBL" id="JALKCG010000008">
    <property type="protein sequence ID" value="MCK0209722.1"/>
    <property type="molecule type" value="Genomic_DNA"/>
</dbReference>
<gene>
    <name evidence="8" type="ORF">MWN33_16940</name>
</gene>
<dbReference type="PANTHER" id="PTHR13748:SF62">
    <property type="entry name" value="COBW DOMAIN-CONTAINING PROTEIN"/>
    <property type="match status" value="1"/>
</dbReference>
<evidence type="ECO:0000313" key="8">
    <source>
        <dbReference type="EMBL" id="MCK0209722.1"/>
    </source>
</evidence>
<evidence type="ECO:0000256" key="1">
    <source>
        <dbReference type="ARBA" id="ARBA00022741"/>
    </source>
</evidence>
<dbReference type="RefSeq" id="WP_247202220.1">
    <property type="nucleotide sequence ID" value="NZ_JALKCG010000008.1"/>
</dbReference>
<dbReference type="Pfam" id="PF07683">
    <property type="entry name" value="CobW_C"/>
    <property type="match status" value="1"/>
</dbReference>
<keyword evidence="3" id="KW-0143">Chaperone</keyword>
<comment type="catalytic activity">
    <reaction evidence="6">
        <text>GTP + H2O = GDP + phosphate + H(+)</text>
        <dbReference type="Rhea" id="RHEA:19669"/>
        <dbReference type="ChEBI" id="CHEBI:15377"/>
        <dbReference type="ChEBI" id="CHEBI:15378"/>
        <dbReference type="ChEBI" id="CHEBI:37565"/>
        <dbReference type="ChEBI" id="CHEBI:43474"/>
        <dbReference type="ChEBI" id="CHEBI:58189"/>
    </reaction>
    <physiologicalReaction direction="left-to-right" evidence="6">
        <dbReference type="Rhea" id="RHEA:19670"/>
    </physiologicalReaction>
</comment>
<protein>
    <submittedName>
        <fullName evidence="8">GTP-binding protein</fullName>
    </submittedName>
</protein>
<sequence length="335" mass="35685">MAAGDDTVEVFLLSGFLGSGKTSLIRRLLNEPALADTALIINEFGEIGLDQLFVRSAVENTLLLENGCVCCSIRGDLTDTIGELFVRAGNGEIPAFSRIIVETTGLADPAPVVAELRRLSGTPRPVRLAKVIVTVDGVLGPEHIRTCDEAVAQIAQADLCLITKADIVDANIVNALADSLRGMNPAARVAILDPGALDIASLLAPEPVPPAPPRAYRLRQGGAAARHRGVATWSREVEEPLGWAKLRDWLDLLYSLRAPNLIRMKALLNLEGAAGPVVIHGVGPLFGWPEPLDSWPTARPLSRLVVITRNMPVDVVGRSFEAIVTGHPAGVENGR</sequence>
<dbReference type="Pfam" id="PF02492">
    <property type="entry name" value="cobW"/>
    <property type="match status" value="1"/>
</dbReference>
<dbReference type="SUPFAM" id="SSF90002">
    <property type="entry name" value="Hypothetical protein YjiA, C-terminal domain"/>
    <property type="match status" value="1"/>
</dbReference>
<evidence type="ECO:0000256" key="5">
    <source>
        <dbReference type="ARBA" id="ARBA00045658"/>
    </source>
</evidence>
<feature type="domain" description="CobW C-terminal" evidence="7">
    <location>
        <begin position="230"/>
        <end position="324"/>
    </location>
</feature>
<dbReference type="InterPro" id="IPR051316">
    <property type="entry name" value="Zinc-reg_GTPase_activator"/>
</dbReference>
<dbReference type="InterPro" id="IPR036627">
    <property type="entry name" value="CobW-likC_sf"/>
</dbReference>
<comment type="similarity">
    <text evidence="4">Belongs to the SIMIBI class G3E GTPase family. ZNG1 subfamily.</text>
</comment>